<dbReference type="EMBL" id="NHYD01003395">
    <property type="protein sequence ID" value="PPQ79053.1"/>
    <property type="molecule type" value="Genomic_DNA"/>
</dbReference>
<dbReference type="PROSITE" id="PS50011">
    <property type="entry name" value="PROTEIN_KINASE_DOM"/>
    <property type="match status" value="1"/>
</dbReference>
<reference evidence="3 4" key="1">
    <citation type="journal article" date="2018" name="Evol. Lett.">
        <title>Horizontal gene cluster transfer increased hallucinogenic mushroom diversity.</title>
        <authorList>
            <person name="Reynolds H.T."/>
            <person name="Vijayakumar V."/>
            <person name="Gluck-Thaler E."/>
            <person name="Korotkin H.B."/>
            <person name="Matheny P.B."/>
            <person name="Slot J.C."/>
        </authorList>
    </citation>
    <scope>NUCLEOTIDE SEQUENCE [LARGE SCALE GENOMIC DNA]</scope>
    <source>
        <strain evidence="3 4">2631</strain>
    </source>
</reference>
<dbReference type="InterPro" id="IPR040976">
    <property type="entry name" value="Pkinase_fungal"/>
</dbReference>
<dbReference type="Pfam" id="PF17667">
    <property type="entry name" value="Pkinase_fungal"/>
    <property type="match status" value="1"/>
</dbReference>
<keyword evidence="4" id="KW-1185">Reference proteome</keyword>
<name>A0A409WKI3_PSICY</name>
<feature type="region of interest" description="Disordered" evidence="1">
    <location>
        <begin position="275"/>
        <end position="312"/>
    </location>
</feature>
<accession>A0A409WKI3</accession>
<evidence type="ECO:0000256" key="1">
    <source>
        <dbReference type="SAM" id="MobiDB-lite"/>
    </source>
</evidence>
<proteinExistence type="predicted"/>
<dbReference type="Gene3D" id="1.10.510.10">
    <property type="entry name" value="Transferase(Phosphotransferase) domain 1"/>
    <property type="match status" value="1"/>
</dbReference>
<gene>
    <name evidence="3" type="ORF">CVT25_002362</name>
</gene>
<dbReference type="AlphaFoldDB" id="A0A409WKI3"/>
<organism evidence="3 4">
    <name type="scientific">Psilocybe cyanescens</name>
    <dbReference type="NCBI Taxonomy" id="93625"/>
    <lineage>
        <taxon>Eukaryota</taxon>
        <taxon>Fungi</taxon>
        <taxon>Dikarya</taxon>
        <taxon>Basidiomycota</taxon>
        <taxon>Agaricomycotina</taxon>
        <taxon>Agaricomycetes</taxon>
        <taxon>Agaricomycetidae</taxon>
        <taxon>Agaricales</taxon>
        <taxon>Agaricineae</taxon>
        <taxon>Strophariaceae</taxon>
        <taxon>Psilocybe</taxon>
    </lineage>
</organism>
<dbReference type="InParanoid" id="A0A409WKI3"/>
<dbReference type="GO" id="GO:0004672">
    <property type="term" value="F:protein kinase activity"/>
    <property type="evidence" value="ECO:0007669"/>
    <property type="project" value="InterPro"/>
</dbReference>
<dbReference type="OrthoDB" id="3271139at2759"/>
<evidence type="ECO:0000313" key="3">
    <source>
        <dbReference type="EMBL" id="PPQ79053.1"/>
    </source>
</evidence>
<dbReference type="InterPro" id="IPR000719">
    <property type="entry name" value="Prot_kinase_dom"/>
</dbReference>
<feature type="non-terminal residue" evidence="3">
    <location>
        <position position="1"/>
    </location>
</feature>
<dbReference type="GO" id="GO:0005524">
    <property type="term" value="F:ATP binding"/>
    <property type="evidence" value="ECO:0007669"/>
    <property type="project" value="InterPro"/>
</dbReference>
<evidence type="ECO:0000313" key="4">
    <source>
        <dbReference type="Proteomes" id="UP000283269"/>
    </source>
</evidence>
<comment type="caution">
    <text evidence="3">The sequence shown here is derived from an EMBL/GenBank/DDBJ whole genome shotgun (WGS) entry which is preliminary data.</text>
</comment>
<evidence type="ECO:0000259" key="2">
    <source>
        <dbReference type="PROSITE" id="PS50011"/>
    </source>
</evidence>
<sequence>LQLLYCAGWVHRDISEGNILAHRNDLKNSSTPWKAKLMDLEYARKFPPPDNYEAAVDPKTGTPYFMPTEILAMEYLYQPIEEVEIMGRSKYTANTNAPSRDIVIHNFQHDLESLWWLILYLIISHIKDQPIEDWQNSVFKDAVERCKNWAAPIFQNVIGLSAGRRFCFKYSLMKATESFIPENVAPVVNALEVNRRTLLRSFMVRVKDGNLRNIDSYAHIHLDFGELLEEIQALRVNWRQFSLKTSEKTSIVKKTLPTAAPAAVTATSAAAVALAPPGKVKAKREPDQNPNLEEQGRAGGSQAGGKKSRHGR</sequence>
<dbReference type="SUPFAM" id="SSF56112">
    <property type="entry name" value="Protein kinase-like (PK-like)"/>
    <property type="match status" value="1"/>
</dbReference>
<dbReference type="Proteomes" id="UP000283269">
    <property type="component" value="Unassembled WGS sequence"/>
</dbReference>
<feature type="domain" description="Protein kinase" evidence="2">
    <location>
        <begin position="1"/>
        <end position="180"/>
    </location>
</feature>
<protein>
    <recommendedName>
        <fullName evidence="2">Protein kinase domain-containing protein</fullName>
    </recommendedName>
</protein>
<dbReference type="InterPro" id="IPR011009">
    <property type="entry name" value="Kinase-like_dom_sf"/>
</dbReference>